<sequence>MSTLETKLFTQIPDIESKEGSIFTEYINRFFKRLVDTRDDYPAHWQTLLQGLKEIHTIKRNTIHFGPEYHIGEENPFTVSILFIDYAETNFGSRRDFVLLIKNQFGEIVGDCFQPTNFDKKSNSIEANGLICMDPKNRGGAAPLTLVLWHILQTEANIKNSEVKWIFHNSNYESLQALNVKYNKTKDEFLLPKIRDMQAQQQRWQAMYGFHGKFNVDKDSIKRLFPKDQEPYENLESIKDIKLARVEDEKGQSYPKLLAYKTIIGDKDKQSLRALRLAELESLFTSKTKVIVQ</sequence>
<reference evidence="1 2" key="1">
    <citation type="journal article" date="2016" name="Nat. Commun.">
        <title>Thousands of microbial genomes shed light on interconnected biogeochemical processes in an aquifer system.</title>
        <authorList>
            <person name="Anantharaman K."/>
            <person name="Brown C.T."/>
            <person name="Hug L.A."/>
            <person name="Sharon I."/>
            <person name="Castelle C.J."/>
            <person name="Probst A.J."/>
            <person name="Thomas B.C."/>
            <person name="Singh A."/>
            <person name="Wilkins M.J."/>
            <person name="Karaoz U."/>
            <person name="Brodie E.L."/>
            <person name="Williams K.H."/>
            <person name="Hubbard S.S."/>
            <person name="Banfield J.F."/>
        </authorList>
    </citation>
    <scope>NUCLEOTIDE SEQUENCE [LARGE SCALE GENOMIC DNA]</scope>
</reference>
<dbReference type="AlphaFoldDB" id="A0A1F6W6T3"/>
<accession>A0A1F6W6T3</accession>
<name>A0A1F6W6T3_9BACT</name>
<comment type="caution">
    <text evidence="1">The sequence shown here is derived from an EMBL/GenBank/DDBJ whole genome shotgun (WGS) entry which is preliminary data.</text>
</comment>
<evidence type="ECO:0000313" key="2">
    <source>
        <dbReference type="Proteomes" id="UP000178374"/>
    </source>
</evidence>
<dbReference type="EMBL" id="MFUA01000004">
    <property type="protein sequence ID" value="OGI77638.1"/>
    <property type="molecule type" value="Genomic_DNA"/>
</dbReference>
<gene>
    <name evidence="1" type="ORF">A3B85_02690</name>
</gene>
<organism evidence="1 2">
    <name type="scientific">Candidatus Nomurabacteria bacterium RIFCSPHIGHO2_02_FULL_37_13</name>
    <dbReference type="NCBI Taxonomy" id="1801750"/>
    <lineage>
        <taxon>Bacteria</taxon>
        <taxon>Candidatus Nomuraibacteriota</taxon>
    </lineage>
</organism>
<dbReference type="STRING" id="1801750.A3B85_02690"/>
<evidence type="ECO:0000313" key="1">
    <source>
        <dbReference type="EMBL" id="OGI77638.1"/>
    </source>
</evidence>
<protein>
    <submittedName>
        <fullName evidence="1">Uncharacterized protein</fullName>
    </submittedName>
</protein>
<dbReference type="Proteomes" id="UP000178374">
    <property type="component" value="Unassembled WGS sequence"/>
</dbReference>
<proteinExistence type="predicted"/>